<dbReference type="Proteomes" id="UP000283210">
    <property type="component" value="Chromosome 12"/>
</dbReference>
<dbReference type="AlphaFoldDB" id="A0A437CVP7"/>
<protein>
    <recommendedName>
        <fullName evidence="3">CS domain-containing protein</fullName>
    </recommendedName>
</protein>
<evidence type="ECO:0000256" key="1">
    <source>
        <dbReference type="ARBA" id="ARBA00022553"/>
    </source>
</evidence>
<keyword evidence="5" id="KW-1185">Reference proteome</keyword>
<dbReference type="SUPFAM" id="SSF49764">
    <property type="entry name" value="HSP20-like chaperones"/>
    <property type="match status" value="1"/>
</dbReference>
<dbReference type="InterPro" id="IPR025934">
    <property type="entry name" value="NudC_N_dom"/>
</dbReference>
<keyword evidence="1" id="KW-0597">Phosphoprotein</keyword>
<dbReference type="GO" id="GO:0005737">
    <property type="term" value="C:cytoplasm"/>
    <property type="evidence" value="ECO:0007669"/>
    <property type="project" value="TreeGrafter"/>
</dbReference>
<gene>
    <name evidence="4" type="ORF">OJAV_G00123880</name>
</gene>
<dbReference type="Pfam" id="PF04969">
    <property type="entry name" value="CS"/>
    <property type="match status" value="1"/>
</dbReference>
<name>A0A437CVP7_ORYJA</name>
<accession>A0A437CVP7</accession>
<feature type="domain" description="CS" evidence="3">
    <location>
        <begin position="198"/>
        <end position="316"/>
    </location>
</feature>
<evidence type="ECO:0000256" key="2">
    <source>
        <dbReference type="SAM" id="MobiDB-lite"/>
    </source>
</evidence>
<feature type="compositionally biased region" description="Low complexity" evidence="2">
    <location>
        <begin position="166"/>
        <end position="183"/>
    </location>
</feature>
<feature type="region of interest" description="Disordered" evidence="2">
    <location>
        <begin position="106"/>
        <end position="136"/>
    </location>
</feature>
<dbReference type="PANTHER" id="PTHR12356:SF19">
    <property type="entry name" value="NUDC DOMAIN-CONTAINING PROTEIN 3"/>
    <property type="match status" value="1"/>
</dbReference>
<sequence length="363" mass="40938">MASPLEMTEMYDNALLGILQHVGNIQDFLRVYFGFLYRKTDFYRLLSGPNDRMGFPPGVAEKMVLKVKFPNALAAWRESPEQHSRIFIEQEAQIRDRQRERYCQLQNTEESRSVPPAVQELQVSSEPPKTEEEGDVEAPHLEGAAAAAAATARTVPHADNRHETLQASSSRGAQGDQAAAGDGNQDKFQSNPDTYNGARRENYSWSQDYTDVEVKVFVPKTVVRGRQSQSVEASVQSHKGTAMQSECLTKDGSRREENCGVGGEFTHKINTENSLWSLEPGKCVWSTKDLHVKEEELKSVSLAVDSSKLNWWTRGREGRSEFGIQTNRWRSWWTVDEVWTRFPARSSQGTTRSCEGRSSALPF</sequence>
<reference evidence="4 5" key="1">
    <citation type="submission" date="2018-11" db="EMBL/GenBank/DDBJ databases">
        <authorList>
            <person name="Lopez-Roques C."/>
            <person name="Donnadieu C."/>
            <person name="Bouchez O."/>
            <person name="Klopp C."/>
            <person name="Cabau C."/>
            <person name="Zahm M."/>
        </authorList>
    </citation>
    <scope>NUCLEOTIDE SEQUENCE [LARGE SCALE GENOMIC DNA]</scope>
    <source>
        <strain evidence="4">RS831</strain>
        <tissue evidence="4">Whole body</tissue>
    </source>
</reference>
<dbReference type="PROSITE" id="PS51203">
    <property type="entry name" value="CS"/>
    <property type="match status" value="1"/>
</dbReference>
<dbReference type="InterPro" id="IPR007052">
    <property type="entry name" value="CS_dom"/>
</dbReference>
<evidence type="ECO:0000313" key="5">
    <source>
        <dbReference type="Proteomes" id="UP000283210"/>
    </source>
</evidence>
<dbReference type="InterPro" id="IPR037898">
    <property type="entry name" value="NudC_fam"/>
</dbReference>
<dbReference type="OrthoDB" id="416217at2759"/>
<dbReference type="InterPro" id="IPR008978">
    <property type="entry name" value="HSP20-like_chaperone"/>
</dbReference>
<dbReference type="PANTHER" id="PTHR12356">
    <property type="entry name" value="NUCLEAR MOVEMENT PROTEIN NUDC"/>
    <property type="match status" value="1"/>
</dbReference>
<feature type="region of interest" description="Disordered" evidence="2">
    <location>
        <begin position="164"/>
        <end position="202"/>
    </location>
</feature>
<organism evidence="4 5">
    <name type="scientific">Oryzias javanicus</name>
    <name type="common">Javanese ricefish</name>
    <name type="synonym">Aplocheilus javanicus</name>
    <dbReference type="NCBI Taxonomy" id="123683"/>
    <lineage>
        <taxon>Eukaryota</taxon>
        <taxon>Metazoa</taxon>
        <taxon>Chordata</taxon>
        <taxon>Craniata</taxon>
        <taxon>Vertebrata</taxon>
        <taxon>Euteleostomi</taxon>
        <taxon>Actinopterygii</taxon>
        <taxon>Neopterygii</taxon>
        <taxon>Teleostei</taxon>
        <taxon>Neoteleostei</taxon>
        <taxon>Acanthomorphata</taxon>
        <taxon>Ovalentaria</taxon>
        <taxon>Atherinomorphae</taxon>
        <taxon>Beloniformes</taxon>
        <taxon>Adrianichthyidae</taxon>
        <taxon>Oryziinae</taxon>
        <taxon>Oryzias</taxon>
    </lineage>
</organism>
<dbReference type="GO" id="GO:0006457">
    <property type="term" value="P:protein folding"/>
    <property type="evidence" value="ECO:0007669"/>
    <property type="project" value="TreeGrafter"/>
</dbReference>
<dbReference type="Gene3D" id="2.60.40.790">
    <property type="match status" value="1"/>
</dbReference>
<dbReference type="EMBL" id="CM012448">
    <property type="protein sequence ID" value="RVE66223.1"/>
    <property type="molecule type" value="Genomic_DNA"/>
</dbReference>
<evidence type="ECO:0000313" key="4">
    <source>
        <dbReference type="EMBL" id="RVE66223.1"/>
    </source>
</evidence>
<dbReference type="Pfam" id="PF14050">
    <property type="entry name" value="Nudc_N"/>
    <property type="match status" value="1"/>
</dbReference>
<evidence type="ECO:0000259" key="3">
    <source>
        <dbReference type="PROSITE" id="PS51203"/>
    </source>
</evidence>
<reference evidence="4 5" key="2">
    <citation type="submission" date="2019-01" db="EMBL/GenBank/DDBJ databases">
        <title>A chromosome length genome reference of the Java medaka (oryzias javanicus).</title>
        <authorList>
            <person name="Herpin A."/>
            <person name="Takehana Y."/>
            <person name="Naruse K."/>
            <person name="Ansai S."/>
            <person name="Kawaguchi M."/>
        </authorList>
    </citation>
    <scope>NUCLEOTIDE SEQUENCE [LARGE SCALE GENOMIC DNA]</scope>
    <source>
        <strain evidence="4">RS831</strain>
        <tissue evidence="4">Whole body</tissue>
    </source>
</reference>
<dbReference type="GO" id="GO:0051082">
    <property type="term" value="F:unfolded protein binding"/>
    <property type="evidence" value="ECO:0007669"/>
    <property type="project" value="TreeGrafter"/>
</dbReference>
<proteinExistence type="predicted"/>